<dbReference type="OrthoDB" id="2994597at2759"/>
<dbReference type="AlphaFoldDB" id="A0A6A4GL84"/>
<evidence type="ECO:0000313" key="3">
    <source>
        <dbReference type="Proteomes" id="UP000799118"/>
    </source>
</evidence>
<dbReference type="InterPro" id="IPR056365">
    <property type="entry name" value="NAD-GDH_2nd"/>
</dbReference>
<dbReference type="EMBL" id="ML769891">
    <property type="protein sequence ID" value="KAE9386308.1"/>
    <property type="molecule type" value="Genomic_DNA"/>
</dbReference>
<keyword evidence="3" id="KW-1185">Reference proteome</keyword>
<gene>
    <name evidence="2" type="ORF">BT96DRAFT_540930</name>
</gene>
<reference evidence="2" key="1">
    <citation type="journal article" date="2019" name="Environ. Microbiol.">
        <title>Fungal ecological strategies reflected in gene transcription - a case study of two litter decomposers.</title>
        <authorList>
            <person name="Barbi F."/>
            <person name="Kohler A."/>
            <person name="Barry K."/>
            <person name="Baskaran P."/>
            <person name="Daum C."/>
            <person name="Fauchery L."/>
            <person name="Ihrmark K."/>
            <person name="Kuo A."/>
            <person name="LaButti K."/>
            <person name="Lipzen A."/>
            <person name="Morin E."/>
            <person name="Grigoriev I.V."/>
            <person name="Henrissat B."/>
            <person name="Lindahl B."/>
            <person name="Martin F."/>
        </authorList>
    </citation>
    <scope>NUCLEOTIDE SEQUENCE</scope>
    <source>
        <strain evidence="2">JB14</strain>
    </source>
</reference>
<protein>
    <recommendedName>
        <fullName evidence="1">NAD-specific glutamate dehydrogenase second domain-containing protein</fullName>
    </recommendedName>
</protein>
<proteinExistence type="predicted"/>
<name>A0A6A4GL84_9AGAR</name>
<dbReference type="Pfam" id="PF23152">
    <property type="entry name" value="GDH_2nd"/>
    <property type="match status" value="1"/>
</dbReference>
<evidence type="ECO:0000313" key="2">
    <source>
        <dbReference type="EMBL" id="KAE9386308.1"/>
    </source>
</evidence>
<dbReference type="Proteomes" id="UP000799118">
    <property type="component" value="Unassembled WGS sequence"/>
</dbReference>
<evidence type="ECO:0000259" key="1">
    <source>
        <dbReference type="Pfam" id="PF23152"/>
    </source>
</evidence>
<accession>A0A6A4GL84</accession>
<sequence>MWSVEQRYGPVMEVFEVEGSRERRLVIGYKMGGTTTFFSALSNLYHFYSLYSVRKYVEQFSNGVAIISLYLNPVPNSNAPPIKHSIFQVMKEASLLFCLPENPFFLPRAPGTHAVQEATYACECNFSLRCTDRVVRLRLNLCATLLQQARPGLLAAQKRLGGLDLEDSQCVFIYIQKTY</sequence>
<feature type="domain" description="NAD-specific glutamate dehydrogenase second" evidence="1">
    <location>
        <begin position="1"/>
        <end position="105"/>
    </location>
</feature>
<organism evidence="2 3">
    <name type="scientific">Gymnopus androsaceus JB14</name>
    <dbReference type="NCBI Taxonomy" id="1447944"/>
    <lineage>
        <taxon>Eukaryota</taxon>
        <taxon>Fungi</taxon>
        <taxon>Dikarya</taxon>
        <taxon>Basidiomycota</taxon>
        <taxon>Agaricomycotina</taxon>
        <taxon>Agaricomycetes</taxon>
        <taxon>Agaricomycetidae</taxon>
        <taxon>Agaricales</taxon>
        <taxon>Marasmiineae</taxon>
        <taxon>Omphalotaceae</taxon>
        <taxon>Gymnopus</taxon>
    </lineage>
</organism>